<evidence type="ECO:0000256" key="5">
    <source>
        <dbReference type="ARBA" id="ARBA00023136"/>
    </source>
</evidence>
<organism evidence="8 9">
    <name type="scientific">Exophiala mesophila</name>
    <name type="common">Black yeast-like fungus</name>
    <dbReference type="NCBI Taxonomy" id="212818"/>
    <lineage>
        <taxon>Eukaryota</taxon>
        <taxon>Fungi</taxon>
        <taxon>Dikarya</taxon>
        <taxon>Ascomycota</taxon>
        <taxon>Pezizomycotina</taxon>
        <taxon>Eurotiomycetes</taxon>
        <taxon>Chaetothyriomycetidae</taxon>
        <taxon>Chaetothyriales</taxon>
        <taxon>Herpotrichiellaceae</taxon>
        <taxon>Exophiala</taxon>
    </lineage>
</organism>
<dbReference type="InterPro" id="IPR007014">
    <property type="entry name" value="FUN14"/>
</dbReference>
<dbReference type="Pfam" id="PF04930">
    <property type="entry name" value="FUN14"/>
    <property type="match status" value="1"/>
</dbReference>
<protein>
    <recommendedName>
        <fullName evidence="10">Fun14 family protein</fullName>
    </recommendedName>
</protein>
<dbReference type="VEuPathDB" id="FungiDB:PV10_06050"/>
<feature type="region of interest" description="Disordered" evidence="6">
    <location>
        <begin position="82"/>
        <end position="111"/>
    </location>
</feature>
<dbReference type="EMBL" id="NAJM01000019">
    <property type="protein sequence ID" value="RVX71076.1"/>
    <property type="molecule type" value="Genomic_DNA"/>
</dbReference>
<evidence type="ECO:0000256" key="3">
    <source>
        <dbReference type="ARBA" id="ARBA00022692"/>
    </source>
</evidence>
<dbReference type="AlphaFoldDB" id="A0A438N5P2"/>
<keyword evidence="4 7" id="KW-1133">Transmembrane helix</keyword>
<keyword evidence="5 7" id="KW-0472">Membrane</keyword>
<name>A0A438N5P2_EXOME</name>
<dbReference type="Proteomes" id="UP000288859">
    <property type="component" value="Unassembled WGS sequence"/>
</dbReference>
<comment type="subcellular location">
    <subcellularLocation>
        <location evidence="1">Membrane</location>
    </subcellularLocation>
</comment>
<feature type="transmembrane region" description="Helical" evidence="7">
    <location>
        <begin position="122"/>
        <end position="154"/>
    </location>
</feature>
<evidence type="ECO:0000313" key="9">
    <source>
        <dbReference type="Proteomes" id="UP000288859"/>
    </source>
</evidence>
<dbReference type="OrthoDB" id="3990500at2759"/>
<evidence type="ECO:0000313" key="8">
    <source>
        <dbReference type="EMBL" id="RVX71076.1"/>
    </source>
</evidence>
<dbReference type="GO" id="GO:0016020">
    <property type="term" value="C:membrane"/>
    <property type="evidence" value="ECO:0007669"/>
    <property type="project" value="UniProtKB-SubCell"/>
</dbReference>
<accession>A0A438N5P2</accession>
<reference evidence="8 9" key="1">
    <citation type="submission" date="2017-03" db="EMBL/GenBank/DDBJ databases">
        <title>Genomes of endolithic fungi from Antarctica.</title>
        <authorList>
            <person name="Coleine C."/>
            <person name="Masonjones S."/>
            <person name="Stajich J.E."/>
        </authorList>
    </citation>
    <scope>NUCLEOTIDE SEQUENCE [LARGE SCALE GENOMIC DNA]</scope>
    <source>
        <strain evidence="8 9">CCFEE 6314</strain>
    </source>
</reference>
<evidence type="ECO:0000256" key="1">
    <source>
        <dbReference type="ARBA" id="ARBA00004370"/>
    </source>
</evidence>
<evidence type="ECO:0000256" key="7">
    <source>
        <dbReference type="SAM" id="Phobius"/>
    </source>
</evidence>
<keyword evidence="3 7" id="KW-0812">Transmembrane</keyword>
<comment type="caution">
    <text evidence="8">The sequence shown here is derived from an EMBL/GenBank/DDBJ whole genome shotgun (WGS) entry which is preliminary data.</text>
</comment>
<evidence type="ECO:0008006" key="10">
    <source>
        <dbReference type="Google" id="ProtNLM"/>
    </source>
</evidence>
<gene>
    <name evidence="8" type="ORF">B0A52_03442</name>
</gene>
<evidence type="ECO:0000256" key="4">
    <source>
        <dbReference type="ARBA" id="ARBA00022989"/>
    </source>
</evidence>
<evidence type="ECO:0000256" key="6">
    <source>
        <dbReference type="SAM" id="MobiDB-lite"/>
    </source>
</evidence>
<sequence length="205" mass="21813">MLLRPLLRPTSLPSLTLSSRISALSSSPTSASFSIATRRSSQRNPTTTSLQWSRRPLLFAIGLSAGAAPFVVGRPLARLDTSPSPPADAAPFSSSSYTHSRDAKTPLTKDGKTLNPAAVKQISLGAILGLGTGLVLSAFSTSLTLLLGLGIVIWQYAARKGYNFIPVDRLQRYVKGVNLRSAINDNVAFKISFGLMFALSAFGEF</sequence>
<evidence type="ECO:0000256" key="2">
    <source>
        <dbReference type="ARBA" id="ARBA00009160"/>
    </source>
</evidence>
<comment type="similarity">
    <text evidence="2">Belongs to the FUN14 family.</text>
</comment>
<proteinExistence type="inferred from homology"/>
<feature type="compositionally biased region" description="Basic and acidic residues" evidence="6">
    <location>
        <begin position="99"/>
        <end position="111"/>
    </location>
</feature>